<feature type="region of interest" description="Disordered" evidence="1">
    <location>
        <begin position="33"/>
        <end position="101"/>
    </location>
</feature>
<evidence type="ECO:0008006" key="4">
    <source>
        <dbReference type="Google" id="ProtNLM"/>
    </source>
</evidence>
<proteinExistence type="predicted"/>
<feature type="region of interest" description="Disordered" evidence="1">
    <location>
        <begin position="1"/>
        <end position="20"/>
    </location>
</feature>
<dbReference type="AlphaFoldDB" id="A0A2T4UM11"/>
<keyword evidence="3" id="KW-1185">Reference proteome</keyword>
<evidence type="ECO:0000256" key="1">
    <source>
        <dbReference type="SAM" id="MobiDB-lite"/>
    </source>
</evidence>
<reference evidence="2 3" key="1">
    <citation type="submission" date="2018-03" db="EMBL/GenBank/DDBJ databases">
        <title>Aquarubrobacter algicola gen. nov., sp. nov., a novel actinobacterium isolated from shallow eutrophic lake during the end of cyanobacterial harmful algal blooms.</title>
        <authorList>
            <person name="Chun S.J."/>
        </authorList>
    </citation>
    <scope>NUCLEOTIDE SEQUENCE [LARGE SCALE GENOMIC DNA]</scope>
    <source>
        <strain evidence="2 3">Seoho-28</strain>
    </source>
</reference>
<dbReference type="EMBL" id="PYYB01000001">
    <property type="protein sequence ID" value="PTL60265.1"/>
    <property type="molecule type" value="Genomic_DNA"/>
</dbReference>
<dbReference type="Proteomes" id="UP000240739">
    <property type="component" value="Unassembled WGS sequence"/>
</dbReference>
<gene>
    <name evidence="2" type="ORF">C7Y72_11760</name>
</gene>
<dbReference type="RefSeq" id="WP_107568910.1">
    <property type="nucleotide sequence ID" value="NZ_PYYB01000001.1"/>
</dbReference>
<evidence type="ECO:0000313" key="2">
    <source>
        <dbReference type="EMBL" id="PTL60265.1"/>
    </source>
</evidence>
<comment type="caution">
    <text evidence="2">The sequence shown here is derived from an EMBL/GenBank/DDBJ whole genome shotgun (WGS) entry which is preliminary data.</text>
</comment>
<dbReference type="OrthoDB" id="9811751at2"/>
<protein>
    <recommendedName>
        <fullName evidence="4">DUF3072 domain-containing protein</fullName>
    </recommendedName>
</protein>
<accession>A0A2T4UM11</accession>
<evidence type="ECO:0000313" key="3">
    <source>
        <dbReference type="Proteomes" id="UP000240739"/>
    </source>
</evidence>
<feature type="compositionally biased region" description="Basic and acidic residues" evidence="1">
    <location>
        <begin position="54"/>
        <end position="89"/>
    </location>
</feature>
<sequence>MSEHHKADSSKSGPPPTSKQLRYLRQLALDRGVSFTPPNSKADASRQIAALKARTPDSRSDRTREIRNVQRDMQSRGDAARVRDHELEGHGSTAAWKERNA</sequence>
<name>A0A2T4UM11_9ACTN</name>
<organism evidence="2 3">
    <name type="scientific">Paraconexibacter algicola</name>
    <dbReference type="NCBI Taxonomy" id="2133960"/>
    <lineage>
        <taxon>Bacteria</taxon>
        <taxon>Bacillati</taxon>
        <taxon>Actinomycetota</taxon>
        <taxon>Thermoleophilia</taxon>
        <taxon>Solirubrobacterales</taxon>
        <taxon>Paraconexibacteraceae</taxon>
        <taxon>Paraconexibacter</taxon>
    </lineage>
</organism>